<organism evidence="4 5">
    <name type="scientific">Rubrobacter tropicus</name>
    <dbReference type="NCBI Taxonomy" id="2653851"/>
    <lineage>
        <taxon>Bacteria</taxon>
        <taxon>Bacillati</taxon>
        <taxon>Actinomycetota</taxon>
        <taxon>Rubrobacteria</taxon>
        <taxon>Rubrobacterales</taxon>
        <taxon>Rubrobacteraceae</taxon>
        <taxon>Rubrobacter</taxon>
    </lineage>
</organism>
<gene>
    <name evidence="4" type="ORF">GBA63_00850</name>
</gene>
<dbReference type="AlphaFoldDB" id="A0A6G8QEQ5"/>
<dbReference type="GO" id="GO:0022857">
    <property type="term" value="F:transmembrane transporter activity"/>
    <property type="evidence" value="ECO:0007669"/>
    <property type="project" value="TreeGrafter"/>
</dbReference>
<sequence>MLGGRRLVALEDVSFSVERGEFLGVVGRSGSGKSSLLRCVYRRYLPTAGSIVYSSDDGEIDLSTAPDRGVLRLRGGEIGYVSQFLRAIPRTPARDVVAEPLISRGADGDEARERAAAMLDALGIPDGMADAFPATMSGGEQQRVNLARALVGAPRLLLLDEPTSALDPETRLLAMEAIKGLKNGGTTMVGIFHEMESLETLSDRVLALEAGRVRWTGPAREAAGLLAGV</sequence>
<dbReference type="Proteomes" id="UP000501452">
    <property type="component" value="Chromosome"/>
</dbReference>
<proteinExistence type="predicted"/>
<feature type="domain" description="ABC transporter" evidence="3">
    <location>
        <begin position="2"/>
        <end position="229"/>
    </location>
</feature>
<dbReference type="InterPro" id="IPR003439">
    <property type="entry name" value="ABC_transporter-like_ATP-bd"/>
</dbReference>
<dbReference type="InterPro" id="IPR017871">
    <property type="entry name" value="ABC_transporter-like_CS"/>
</dbReference>
<evidence type="ECO:0000259" key="3">
    <source>
        <dbReference type="PROSITE" id="PS50893"/>
    </source>
</evidence>
<dbReference type="SUPFAM" id="SSF52540">
    <property type="entry name" value="P-loop containing nucleoside triphosphate hydrolases"/>
    <property type="match status" value="1"/>
</dbReference>
<reference evidence="4 5" key="1">
    <citation type="submission" date="2019-10" db="EMBL/GenBank/DDBJ databases">
        <title>Rubrobacter sp nov SCSIO 52090 isolated from a deep-sea sediment in the South China Sea.</title>
        <authorList>
            <person name="Chen R.W."/>
        </authorList>
    </citation>
    <scope>NUCLEOTIDE SEQUENCE [LARGE SCALE GENOMIC DNA]</scope>
    <source>
        <strain evidence="4 5">SCSIO 52909</strain>
    </source>
</reference>
<protein>
    <submittedName>
        <fullName evidence="4">ATP-binding cassette domain-containing protein</fullName>
    </submittedName>
</protein>
<name>A0A6G8QEQ5_9ACTN</name>
<dbReference type="InterPro" id="IPR015854">
    <property type="entry name" value="ABC_transpr_LolD-like"/>
</dbReference>
<dbReference type="InterPro" id="IPR027417">
    <property type="entry name" value="P-loop_NTPase"/>
</dbReference>
<accession>A0A6G8QEQ5</accession>
<dbReference type="PROSITE" id="PS50893">
    <property type="entry name" value="ABC_TRANSPORTER_2"/>
    <property type="match status" value="1"/>
</dbReference>
<evidence type="ECO:0000313" key="5">
    <source>
        <dbReference type="Proteomes" id="UP000501452"/>
    </source>
</evidence>
<evidence type="ECO:0000313" key="4">
    <source>
        <dbReference type="EMBL" id="QIN84970.1"/>
    </source>
</evidence>
<keyword evidence="5" id="KW-1185">Reference proteome</keyword>
<dbReference type="GO" id="GO:0005886">
    <property type="term" value="C:plasma membrane"/>
    <property type="evidence" value="ECO:0007669"/>
    <property type="project" value="TreeGrafter"/>
</dbReference>
<dbReference type="InterPro" id="IPR003593">
    <property type="entry name" value="AAA+_ATPase"/>
</dbReference>
<dbReference type="EMBL" id="CP045119">
    <property type="protein sequence ID" value="QIN84970.1"/>
    <property type="molecule type" value="Genomic_DNA"/>
</dbReference>
<dbReference type="PANTHER" id="PTHR24220">
    <property type="entry name" value="IMPORT ATP-BINDING PROTEIN"/>
    <property type="match status" value="1"/>
</dbReference>
<dbReference type="Pfam" id="PF00005">
    <property type="entry name" value="ABC_tran"/>
    <property type="match status" value="1"/>
</dbReference>
<evidence type="ECO:0000256" key="1">
    <source>
        <dbReference type="ARBA" id="ARBA00022741"/>
    </source>
</evidence>
<dbReference type="GO" id="GO:0005524">
    <property type="term" value="F:ATP binding"/>
    <property type="evidence" value="ECO:0007669"/>
    <property type="project" value="UniProtKB-KW"/>
</dbReference>
<keyword evidence="1" id="KW-0547">Nucleotide-binding</keyword>
<dbReference type="Gene3D" id="3.40.50.300">
    <property type="entry name" value="P-loop containing nucleotide triphosphate hydrolases"/>
    <property type="match status" value="1"/>
</dbReference>
<dbReference type="SMART" id="SM00382">
    <property type="entry name" value="AAA"/>
    <property type="match status" value="1"/>
</dbReference>
<keyword evidence="2 4" id="KW-0067">ATP-binding</keyword>
<dbReference type="PANTHER" id="PTHR24220:SF676">
    <property type="entry name" value="OLIGOPEPTIDE TRANSPORT ATP-BINDING PROTEIN AMIE"/>
    <property type="match status" value="1"/>
</dbReference>
<dbReference type="PROSITE" id="PS00211">
    <property type="entry name" value="ABC_TRANSPORTER_1"/>
    <property type="match status" value="1"/>
</dbReference>
<evidence type="ECO:0000256" key="2">
    <source>
        <dbReference type="ARBA" id="ARBA00022840"/>
    </source>
</evidence>
<dbReference type="GO" id="GO:0016887">
    <property type="term" value="F:ATP hydrolysis activity"/>
    <property type="evidence" value="ECO:0007669"/>
    <property type="project" value="InterPro"/>
</dbReference>
<dbReference type="KEGG" id="rub:GBA63_00850"/>